<dbReference type="AlphaFoldDB" id="A0AAE1F5J9"/>
<evidence type="ECO:0000313" key="3">
    <source>
        <dbReference type="Proteomes" id="UP001286313"/>
    </source>
</evidence>
<comment type="caution">
    <text evidence="2">The sequence shown here is derived from an EMBL/GenBank/DDBJ whole genome shotgun (WGS) entry which is preliminary data.</text>
</comment>
<keyword evidence="3" id="KW-1185">Reference proteome</keyword>
<feature type="compositionally biased region" description="Basic and acidic residues" evidence="1">
    <location>
        <begin position="42"/>
        <end position="60"/>
    </location>
</feature>
<feature type="region of interest" description="Disordered" evidence="1">
    <location>
        <begin position="1"/>
        <end position="81"/>
    </location>
</feature>
<reference evidence="2" key="1">
    <citation type="submission" date="2023-10" db="EMBL/GenBank/DDBJ databases">
        <title>Genome assemblies of two species of porcelain crab, Petrolisthes cinctipes and Petrolisthes manimaculis (Anomura: Porcellanidae).</title>
        <authorList>
            <person name="Angst P."/>
        </authorList>
    </citation>
    <scope>NUCLEOTIDE SEQUENCE</scope>
    <source>
        <strain evidence="2">PB745_01</strain>
        <tissue evidence="2">Gill</tissue>
    </source>
</reference>
<dbReference type="Proteomes" id="UP001286313">
    <property type="component" value="Unassembled WGS sequence"/>
</dbReference>
<evidence type="ECO:0000313" key="2">
    <source>
        <dbReference type="EMBL" id="KAK3867410.1"/>
    </source>
</evidence>
<gene>
    <name evidence="2" type="ORF">Pcinc_027126</name>
</gene>
<protein>
    <submittedName>
        <fullName evidence="2">Uncharacterized protein</fullName>
    </submittedName>
</protein>
<accession>A0AAE1F5J9</accession>
<name>A0AAE1F5J9_PETCI</name>
<dbReference type="EMBL" id="JAWQEG010003203">
    <property type="protein sequence ID" value="KAK3867410.1"/>
    <property type="molecule type" value="Genomic_DNA"/>
</dbReference>
<organism evidence="2 3">
    <name type="scientific">Petrolisthes cinctipes</name>
    <name type="common">Flat porcelain crab</name>
    <dbReference type="NCBI Taxonomy" id="88211"/>
    <lineage>
        <taxon>Eukaryota</taxon>
        <taxon>Metazoa</taxon>
        <taxon>Ecdysozoa</taxon>
        <taxon>Arthropoda</taxon>
        <taxon>Crustacea</taxon>
        <taxon>Multicrustacea</taxon>
        <taxon>Malacostraca</taxon>
        <taxon>Eumalacostraca</taxon>
        <taxon>Eucarida</taxon>
        <taxon>Decapoda</taxon>
        <taxon>Pleocyemata</taxon>
        <taxon>Anomura</taxon>
        <taxon>Galatheoidea</taxon>
        <taxon>Porcellanidae</taxon>
        <taxon>Petrolisthes</taxon>
    </lineage>
</organism>
<feature type="compositionally biased region" description="Polar residues" evidence="1">
    <location>
        <begin position="1"/>
        <end position="11"/>
    </location>
</feature>
<sequence length="81" mass="9217">MSFSRSESNTVRQKEREKPQPGVGAGRARYDCVPVSPQHWKKNSDTRRVVRESIHTDVGGRCHNPYIVKEKNGTTQPRVAK</sequence>
<proteinExistence type="predicted"/>
<evidence type="ECO:0000256" key="1">
    <source>
        <dbReference type="SAM" id="MobiDB-lite"/>
    </source>
</evidence>